<accession>A0A443JFD7</accession>
<sequence length="210" mass="23039">MTGPTTGLRAKQKARRNRSLLKAASTLFGQVGYEAARIDSIAEAAEVSVGTFYNYYENKAELLLAIVTMEVEEVLHQGAAVVAAPPEAVELALRRLISTYYDHSLVYLTKEMWRTAMAMAIQHPETPFSRRYHDLDAQLAAQVTALLRALQARGSIRAEADAGALGLILFNDLNAAFTQFAMQEEMTLAALKDSLFARLHAVTGLIALRP</sequence>
<evidence type="ECO:0000259" key="5">
    <source>
        <dbReference type="PROSITE" id="PS50977"/>
    </source>
</evidence>
<dbReference type="AlphaFoldDB" id="A0A443K6I7"/>
<evidence type="ECO:0000256" key="4">
    <source>
        <dbReference type="PROSITE-ProRule" id="PRU00335"/>
    </source>
</evidence>
<feature type="domain" description="HTH tetR-type" evidence="5">
    <location>
        <begin position="14"/>
        <end position="74"/>
    </location>
</feature>
<evidence type="ECO:0000313" key="8">
    <source>
        <dbReference type="EMBL" id="RWR27867.1"/>
    </source>
</evidence>
<dbReference type="RefSeq" id="WP_128184547.1">
    <property type="nucleotide sequence ID" value="NZ_JBHRSO010000051.1"/>
</dbReference>
<dbReference type="EMBL" id="SAUY01000025">
    <property type="protein sequence ID" value="RWR28293.1"/>
    <property type="molecule type" value="Genomic_DNA"/>
</dbReference>
<accession>A0A443INM6</accession>
<dbReference type="PRINTS" id="PR00455">
    <property type="entry name" value="HTHTETR"/>
</dbReference>
<comment type="caution">
    <text evidence="9">The sequence shown here is derived from an EMBL/GenBank/DDBJ whole genome shotgun (WGS) entry which is preliminary data.</text>
</comment>
<dbReference type="EMBL" id="SAUW01000023">
    <property type="protein sequence ID" value="RWR07213.1"/>
    <property type="molecule type" value="Genomic_DNA"/>
</dbReference>
<evidence type="ECO:0000313" key="13">
    <source>
        <dbReference type="Proteomes" id="UP000285710"/>
    </source>
</evidence>
<dbReference type="Gene3D" id="1.10.357.10">
    <property type="entry name" value="Tetracycline Repressor, domain 2"/>
    <property type="match status" value="1"/>
</dbReference>
<organism evidence="9 10">
    <name type="scientific">Paenirhodobacter populi</name>
    <dbReference type="NCBI Taxonomy" id="2306993"/>
    <lineage>
        <taxon>Bacteria</taxon>
        <taxon>Pseudomonadati</taxon>
        <taxon>Pseudomonadota</taxon>
        <taxon>Alphaproteobacteria</taxon>
        <taxon>Rhodobacterales</taxon>
        <taxon>Rhodobacter group</taxon>
        <taxon>Paenirhodobacter</taxon>
    </lineage>
</organism>
<evidence type="ECO:0000313" key="7">
    <source>
        <dbReference type="EMBL" id="RWR19217.1"/>
    </source>
</evidence>
<keyword evidence="3" id="KW-0804">Transcription</keyword>
<dbReference type="PROSITE" id="PS50977">
    <property type="entry name" value="HTH_TETR_2"/>
    <property type="match status" value="1"/>
</dbReference>
<accession>A0A443K509</accession>
<evidence type="ECO:0000256" key="1">
    <source>
        <dbReference type="ARBA" id="ARBA00023015"/>
    </source>
</evidence>
<evidence type="ECO:0000256" key="2">
    <source>
        <dbReference type="ARBA" id="ARBA00023125"/>
    </source>
</evidence>
<dbReference type="SUPFAM" id="SSF46689">
    <property type="entry name" value="Homeodomain-like"/>
    <property type="match status" value="1"/>
</dbReference>
<evidence type="ECO:0000256" key="3">
    <source>
        <dbReference type="ARBA" id="ARBA00023163"/>
    </source>
</evidence>
<evidence type="ECO:0000313" key="9">
    <source>
        <dbReference type="EMBL" id="RWR28293.1"/>
    </source>
</evidence>
<dbReference type="InterPro" id="IPR050109">
    <property type="entry name" value="HTH-type_TetR-like_transc_reg"/>
</dbReference>
<evidence type="ECO:0000313" key="12">
    <source>
        <dbReference type="Proteomes" id="UP000285295"/>
    </source>
</evidence>
<dbReference type="InterPro" id="IPR001647">
    <property type="entry name" value="HTH_TetR"/>
</dbReference>
<keyword evidence="13" id="KW-1185">Reference proteome</keyword>
<gene>
    <name evidence="9" type="ORF">D2T29_16775</name>
    <name evidence="7" type="ORF">D2T30_13995</name>
    <name evidence="8" type="ORF">D2T31_15195</name>
    <name evidence="6" type="ORF">D2T33_17215</name>
</gene>
<dbReference type="SUPFAM" id="SSF48498">
    <property type="entry name" value="Tetracyclin repressor-like, C-terminal domain"/>
    <property type="match status" value="1"/>
</dbReference>
<dbReference type="PANTHER" id="PTHR30055">
    <property type="entry name" value="HTH-TYPE TRANSCRIPTIONAL REGULATOR RUTR"/>
    <property type="match status" value="1"/>
</dbReference>
<evidence type="ECO:0000313" key="6">
    <source>
        <dbReference type="EMBL" id="RWR07213.1"/>
    </source>
</evidence>
<dbReference type="Proteomes" id="UP000284476">
    <property type="component" value="Unassembled WGS sequence"/>
</dbReference>
<dbReference type="GO" id="GO:0003700">
    <property type="term" value="F:DNA-binding transcription factor activity"/>
    <property type="evidence" value="ECO:0007669"/>
    <property type="project" value="TreeGrafter"/>
</dbReference>
<keyword evidence="1" id="KW-0805">Transcription regulation</keyword>
<dbReference type="InterPro" id="IPR009057">
    <property type="entry name" value="Homeodomain-like_sf"/>
</dbReference>
<dbReference type="Proteomes" id="UP000284451">
    <property type="component" value="Unassembled WGS sequence"/>
</dbReference>
<dbReference type="PANTHER" id="PTHR30055:SF234">
    <property type="entry name" value="HTH-TYPE TRANSCRIPTIONAL REGULATOR BETI"/>
    <property type="match status" value="1"/>
</dbReference>
<evidence type="ECO:0000313" key="11">
    <source>
        <dbReference type="Proteomes" id="UP000284476"/>
    </source>
</evidence>
<feature type="DNA-binding region" description="H-T-H motif" evidence="4">
    <location>
        <begin position="37"/>
        <end position="56"/>
    </location>
</feature>
<proteinExistence type="predicted"/>
<dbReference type="EMBL" id="SAUX01000018">
    <property type="protein sequence ID" value="RWR27867.1"/>
    <property type="molecule type" value="Genomic_DNA"/>
</dbReference>
<dbReference type="EMBL" id="SAUZ01000016">
    <property type="protein sequence ID" value="RWR19217.1"/>
    <property type="molecule type" value="Genomic_DNA"/>
</dbReference>
<reference evidence="10 11" key="1">
    <citation type="submission" date="2019-01" db="EMBL/GenBank/DDBJ databases">
        <title>Sinorhodobacter populi sp. nov. isolated from the symptomatic bark tissue of Populus euramericana canker.</title>
        <authorList>
            <person name="Xu G."/>
        </authorList>
    </citation>
    <scope>NUCLEOTIDE SEQUENCE [LARGE SCALE GENOMIC DNA]</scope>
    <source>
        <strain evidence="9 10">07D10-4-3</strain>
        <strain evidence="6 13">2D-5</strain>
        <strain evidence="8 12">D19-10-3-21</strain>
        <strain evidence="7 11">SK2B-1</strain>
    </source>
</reference>
<dbReference type="OrthoDB" id="7185252at2"/>
<accession>A0A443K6I7</accession>
<dbReference type="InterPro" id="IPR036271">
    <property type="entry name" value="Tet_transcr_reg_TetR-rel_C_sf"/>
</dbReference>
<keyword evidence="2 4" id="KW-0238">DNA-binding</keyword>
<dbReference type="Proteomes" id="UP000285710">
    <property type="component" value="Unassembled WGS sequence"/>
</dbReference>
<protein>
    <submittedName>
        <fullName evidence="9">TetR/AcrR family transcriptional regulator</fullName>
    </submittedName>
</protein>
<dbReference type="Pfam" id="PF00440">
    <property type="entry name" value="TetR_N"/>
    <property type="match status" value="1"/>
</dbReference>
<name>A0A443K6I7_9RHOB</name>
<evidence type="ECO:0000313" key="10">
    <source>
        <dbReference type="Proteomes" id="UP000284451"/>
    </source>
</evidence>
<reference evidence="10 11" key="2">
    <citation type="submission" date="2019-01" db="EMBL/GenBank/DDBJ databases">
        <authorList>
            <person name="Li Y."/>
        </authorList>
    </citation>
    <scope>NUCLEOTIDE SEQUENCE [LARGE SCALE GENOMIC DNA]</scope>
    <source>
        <strain evidence="9 10">07D10-4-3</strain>
        <strain evidence="6 13">2D-5</strain>
        <strain evidence="8 12">D19-10-3-21</strain>
        <strain evidence="7 11">SK2B-1</strain>
    </source>
</reference>
<dbReference type="Proteomes" id="UP000285295">
    <property type="component" value="Unassembled WGS sequence"/>
</dbReference>
<dbReference type="GO" id="GO:0000976">
    <property type="term" value="F:transcription cis-regulatory region binding"/>
    <property type="evidence" value="ECO:0007669"/>
    <property type="project" value="TreeGrafter"/>
</dbReference>